<dbReference type="Pfam" id="PF13401">
    <property type="entry name" value="AAA_22"/>
    <property type="match status" value="1"/>
</dbReference>
<reference evidence="2" key="1">
    <citation type="submission" date="2020-10" db="EMBL/GenBank/DDBJ databases">
        <authorList>
            <person name="Gilroy R."/>
        </authorList>
    </citation>
    <scope>NUCLEOTIDE SEQUENCE</scope>
    <source>
        <strain evidence="2">6276</strain>
    </source>
</reference>
<dbReference type="SUPFAM" id="SSF47413">
    <property type="entry name" value="lambda repressor-like DNA-binding domains"/>
    <property type="match status" value="1"/>
</dbReference>
<dbReference type="Gene3D" id="1.10.260.40">
    <property type="entry name" value="lambda repressor-like DNA-binding domains"/>
    <property type="match status" value="1"/>
</dbReference>
<dbReference type="SUPFAM" id="SSF52540">
    <property type="entry name" value="P-loop containing nucleoside triphosphate hydrolases"/>
    <property type="match status" value="1"/>
</dbReference>
<dbReference type="InterPro" id="IPR010982">
    <property type="entry name" value="Lambda_DNA-bd_dom_sf"/>
</dbReference>
<dbReference type="InterPro" id="IPR052026">
    <property type="entry name" value="ExeA_AAA_ATPase_DNA-bind"/>
</dbReference>
<dbReference type="GO" id="GO:0003677">
    <property type="term" value="F:DNA binding"/>
    <property type="evidence" value="ECO:0007669"/>
    <property type="project" value="InterPro"/>
</dbReference>
<dbReference type="InterPro" id="IPR027417">
    <property type="entry name" value="P-loop_NTPase"/>
</dbReference>
<evidence type="ECO:0000313" key="2">
    <source>
        <dbReference type="EMBL" id="HIS36374.1"/>
    </source>
</evidence>
<dbReference type="Gene3D" id="3.40.50.300">
    <property type="entry name" value="P-loop containing nucleotide triphosphate hydrolases"/>
    <property type="match status" value="1"/>
</dbReference>
<evidence type="ECO:0000313" key="3">
    <source>
        <dbReference type="Proteomes" id="UP000823928"/>
    </source>
</evidence>
<dbReference type="PANTHER" id="PTHR35894:SF5">
    <property type="entry name" value="MU-LIKE PROPHAGE FLUMU DNA TRANSPOSITION PROTEIN B"/>
    <property type="match status" value="1"/>
</dbReference>
<dbReference type="GO" id="GO:0016887">
    <property type="term" value="F:ATP hydrolysis activity"/>
    <property type="evidence" value="ECO:0007669"/>
    <property type="project" value="InterPro"/>
</dbReference>
<name>A0A9D1EZE9_9BACT</name>
<accession>A0A9D1EZE9</accession>
<organism evidence="2 3">
    <name type="scientific">Candidatus Scatousia excrementigallinarum</name>
    <dbReference type="NCBI Taxonomy" id="2840935"/>
    <lineage>
        <taxon>Bacteria</taxon>
        <taxon>Candidatus Scatousia</taxon>
    </lineage>
</organism>
<protein>
    <submittedName>
        <fullName evidence="2">AAA family ATPase</fullName>
    </submittedName>
</protein>
<feature type="domain" description="ORC1/DEAH AAA+ ATPase" evidence="1">
    <location>
        <begin position="88"/>
        <end position="200"/>
    </location>
</feature>
<proteinExistence type="predicted"/>
<dbReference type="InterPro" id="IPR049945">
    <property type="entry name" value="AAA_22"/>
</dbReference>
<comment type="caution">
    <text evidence="2">The sequence shown here is derived from an EMBL/GenBank/DDBJ whole genome shotgun (WGS) entry which is preliminary data.</text>
</comment>
<sequence>MDIRDDLRCLMEQKNFSMQFIATATGIAKSTISMWLNNNYKGDNDKIADKIHNFIQREKERSGNDELPFVDISIVKYISEIARLCHTKGKIGVCAGKAGLGKTVAVKKYTKEYMDSILIESDSGYTAKSLLKEIHRRLGLSGKGSVYDLMSEVITKLNQSGRLLIIDEAENLPYRALEITRRIHDKTGVGVLLVGRNILFENLKGFNNQYDQLYSRVKYHKSLDRLLIQDVIKILDSIGQSTDLAETYLQYSDGNTRRLEHLISHSISVANFNGKAAVDSAVIKQTSKLLMA</sequence>
<dbReference type="AlphaFoldDB" id="A0A9D1EZE9"/>
<dbReference type="EMBL" id="DVIU01000137">
    <property type="protein sequence ID" value="HIS36374.1"/>
    <property type="molecule type" value="Genomic_DNA"/>
</dbReference>
<dbReference type="PANTHER" id="PTHR35894">
    <property type="entry name" value="GENERAL SECRETION PATHWAY PROTEIN A-RELATED"/>
    <property type="match status" value="1"/>
</dbReference>
<reference evidence="2" key="2">
    <citation type="journal article" date="2021" name="PeerJ">
        <title>Extensive microbial diversity within the chicken gut microbiome revealed by metagenomics and culture.</title>
        <authorList>
            <person name="Gilroy R."/>
            <person name="Ravi A."/>
            <person name="Getino M."/>
            <person name="Pursley I."/>
            <person name="Horton D.L."/>
            <person name="Alikhan N.F."/>
            <person name="Baker D."/>
            <person name="Gharbi K."/>
            <person name="Hall N."/>
            <person name="Watson M."/>
            <person name="Adriaenssens E.M."/>
            <person name="Foster-Nyarko E."/>
            <person name="Jarju S."/>
            <person name="Secka A."/>
            <person name="Antonio M."/>
            <person name="Oren A."/>
            <person name="Chaudhuri R.R."/>
            <person name="La Ragione R."/>
            <person name="Hildebrand F."/>
            <person name="Pallen M.J."/>
        </authorList>
    </citation>
    <scope>NUCLEOTIDE SEQUENCE</scope>
    <source>
        <strain evidence="2">6276</strain>
    </source>
</reference>
<dbReference type="Proteomes" id="UP000823928">
    <property type="component" value="Unassembled WGS sequence"/>
</dbReference>
<gene>
    <name evidence="2" type="ORF">IAC10_07065</name>
</gene>
<evidence type="ECO:0000259" key="1">
    <source>
        <dbReference type="Pfam" id="PF13401"/>
    </source>
</evidence>